<evidence type="ECO:0000313" key="1">
    <source>
        <dbReference type="EMBL" id="SRX92612.1"/>
    </source>
</evidence>
<dbReference type="Gene3D" id="2.40.50.140">
    <property type="entry name" value="Nucleic acid-binding proteins"/>
    <property type="match status" value="1"/>
</dbReference>
<dbReference type="AlphaFoldDB" id="A0A375YUU5"/>
<keyword evidence="2" id="KW-1185">Reference proteome</keyword>
<reference evidence="1 2" key="1">
    <citation type="submission" date="2018-05" db="EMBL/GenBank/DDBJ databases">
        <authorList>
            <consortium name="IHU Genomes"/>
        </authorList>
    </citation>
    <scope>NUCLEOTIDE SEQUENCE [LARGE SCALE GENOMIC DNA]</scope>
    <source>
        <strain evidence="1 2">P7336</strain>
    </source>
</reference>
<protein>
    <recommendedName>
        <fullName evidence="3">NfeD-like C-terminal domain-containing protein</fullName>
    </recommendedName>
</protein>
<dbReference type="InterPro" id="IPR012340">
    <property type="entry name" value="NA-bd_OB-fold"/>
</dbReference>
<evidence type="ECO:0008006" key="3">
    <source>
        <dbReference type="Google" id="ProtNLM"/>
    </source>
</evidence>
<accession>A0A375YUU5</accession>
<dbReference type="EMBL" id="UEGW01000001">
    <property type="protein sequence ID" value="SRX92612.1"/>
    <property type="molecule type" value="Genomic_DNA"/>
</dbReference>
<proteinExistence type="predicted"/>
<dbReference type="Proteomes" id="UP000252015">
    <property type="component" value="Unassembled WGS sequence"/>
</dbReference>
<gene>
    <name evidence="1" type="ORF">MSP7336_00838</name>
</gene>
<dbReference type="OrthoDB" id="4559810at2"/>
<sequence length="75" mass="8018">MRDDVLGMTATTLSPIRGSGQPGEILVAVRGATETYIAFADEPIAKDETVLIVSVRPGRQVDVVLWPAEPTTPKL</sequence>
<name>A0A375YUU5_MYCSH</name>
<dbReference type="RefSeq" id="WP_084226279.1">
    <property type="nucleotide sequence ID" value="NZ_JACKUN010000022.1"/>
</dbReference>
<dbReference type="STRING" id="29313.BHQ16_01900"/>
<organism evidence="1 2">
    <name type="scientific">Mycobacterium shimoidei</name>
    <dbReference type="NCBI Taxonomy" id="29313"/>
    <lineage>
        <taxon>Bacteria</taxon>
        <taxon>Bacillati</taxon>
        <taxon>Actinomycetota</taxon>
        <taxon>Actinomycetes</taxon>
        <taxon>Mycobacteriales</taxon>
        <taxon>Mycobacteriaceae</taxon>
        <taxon>Mycobacterium</taxon>
    </lineage>
</organism>
<evidence type="ECO:0000313" key="2">
    <source>
        <dbReference type="Proteomes" id="UP000252015"/>
    </source>
</evidence>